<dbReference type="Gene3D" id="3.40.970.30">
    <property type="entry name" value="yp_829618.1 like domains"/>
    <property type="match status" value="1"/>
</dbReference>
<dbReference type="Gene3D" id="3.40.1680.10">
    <property type="entry name" value="yp_829618.1 domain like"/>
    <property type="match status" value="1"/>
</dbReference>
<keyword evidence="3" id="KW-1185">Reference proteome</keyword>
<protein>
    <submittedName>
        <fullName evidence="2">STAS/SEC14 domain-containing protein</fullName>
    </submittedName>
</protein>
<evidence type="ECO:0000313" key="2">
    <source>
        <dbReference type="EMBL" id="MTI26098.1"/>
    </source>
</evidence>
<name>A0ABW9RQ31_9BACT</name>
<feature type="domain" description="DUF7793" evidence="1">
    <location>
        <begin position="14"/>
        <end position="122"/>
    </location>
</feature>
<dbReference type="EMBL" id="SMLW01000563">
    <property type="protein sequence ID" value="MTI26098.1"/>
    <property type="molecule type" value="Genomic_DNA"/>
</dbReference>
<reference evidence="2 3" key="1">
    <citation type="submission" date="2019-02" db="EMBL/GenBank/DDBJ databases">
        <authorList>
            <person name="Goldberg S.R."/>
            <person name="Haltli B.A."/>
            <person name="Correa H."/>
            <person name="Russell K.G."/>
        </authorList>
    </citation>
    <scope>NUCLEOTIDE SEQUENCE [LARGE SCALE GENOMIC DNA]</scope>
    <source>
        <strain evidence="2 3">JCM 16186</strain>
    </source>
</reference>
<organism evidence="2 3">
    <name type="scientific">Fulvivirga kasyanovii</name>
    <dbReference type="NCBI Taxonomy" id="396812"/>
    <lineage>
        <taxon>Bacteria</taxon>
        <taxon>Pseudomonadati</taxon>
        <taxon>Bacteroidota</taxon>
        <taxon>Cytophagia</taxon>
        <taxon>Cytophagales</taxon>
        <taxon>Fulvivirgaceae</taxon>
        <taxon>Fulvivirga</taxon>
    </lineage>
</organism>
<dbReference type="Pfam" id="PF25056">
    <property type="entry name" value="DUF7793"/>
    <property type="match status" value="1"/>
</dbReference>
<dbReference type="InterPro" id="IPR056695">
    <property type="entry name" value="DUF7793"/>
</dbReference>
<evidence type="ECO:0000259" key="1">
    <source>
        <dbReference type="Pfam" id="PF25056"/>
    </source>
</evidence>
<gene>
    <name evidence="2" type="ORF">E1163_14165</name>
</gene>
<proteinExistence type="predicted"/>
<dbReference type="Proteomes" id="UP000798808">
    <property type="component" value="Unassembled WGS sequence"/>
</dbReference>
<sequence length="123" mass="13890">MQRETDKIKFILNTDGILYIECLPNTVMTLEDGKLSTRLGAELVNGKPVPMLCDLTNVVKMTHDCRKHFSGPEHAEIFTKCALMVTSPLGRIIGNFFLGANKPLKPTRLFTNKDEAVKWLKDR</sequence>
<accession>A0ABW9RQ31</accession>
<evidence type="ECO:0000313" key="3">
    <source>
        <dbReference type="Proteomes" id="UP000798808"/>
    </source>
</evidence>
<comment type="caution">
    <text evidence="2">The sequence shown here is derived from an EMBL/GenBank/DDBJ whole genome shotgun (WGS) entry which is preliminary data.</text>
</comment>